<sequence length="213" mass="22660">MTVEQGSSLDGSLDGNEATPCDEVGPPTAAQASARTNGLATINRWVHRFLAPCLTRWRSIVATGVVVTAVGITAGLFFVVYRPDQQVGDAAAHQAIQAASDGAVAVLSYSPDNLDRDIAKAKSYLTGDFLAYYTKFSEQIAAMALQKHVTQTAKVVRAAVSELHRDSAVVLVFINQTATSKEKPEPQTTASIAQVTLTKVKGSWLISKLDPLS</sequence>
<keyword evidence="6" id="KW-1185">Reference proteome</keyword>
<evidence type="ECO:0000313" key="6">
    <source>
        <dbReference type="Proteomes" id="UP000193317"/>
    </source>
</evidence>
<dbReference type="Proteomes" id="UP000193317">
    <property type="component" value="Unassembled WGS sequence"/>
</dbReference>
<dbReference type="EMBL" id="LQPW01000005">
    <property type="protein sequence ID" value="ORX18983.1"/>
    <property type="molecule type" value="Genomic_DNA"/>
</dbReference>
<feature type="compositionally biased region" description="Polar residues" evidence="3">
    <location>
        <begin position="1"/>
        <end position="10"/>
    </location>
</feature>
<evidence type="ECO:0000256" key="4">
    <source>
        <dbReference type="SAM" id="Phobius"/>
    </source>
</evidence>
<comment type="caution">
    <text evidence="5">The sequence shown here is derived from an EMBL/GenBank/DDBJ whole genome shotgun (WGS) entry which is preliminary data.</text>
</comment>
<reference evidence="5 6" key="1">
    <citation type="submission" date="2016-01" db="EMBL/GenBank/DDBJ databases">
        <title>The new phylogeny of the genus Mycobacterium.</title>
        <authorList>
            <person name="Tarcisio F."/>
            <person name="Conor M."/>
            <person name="Antonella G."/>
            <person name="Elisabetta G."/>
            <person name="Giulia F.S."/>
            <person name="Sara T."/>
            <person name="Anna F."/>
            <person name="Clotilde B."/>
            <person name="Roberto B."/>
            <person name="Veronica D.S."/>
            <person name="Fabio R."/>
            <person name="Monica P."/>
            <person name="Olivier J."/>
            <person name="Enrico T."/>
            <person name="Nicola S."/>
        </authorList>
    </citation>
    <scope>NUCLEOTIDE SEQUENCE [LARGE SCALE GENOMIC DNA]</scope>
    <source>
        <strain evidence="5 6">DSM 44166</strain>
    </source>
</reference>
<keyword evidence="2 4" id="KW-0472">Membrane</keyword>
<dbReference type="PANTHER" id="PTHR37042">
    <property type="entry name" value="OUTER MEMBRANE PROTEIN RV1973"/>
    <property type="match status" value="1"/>
</dbReference>
<evidence type="ECO:0000256" key="1">
    <source>
        <dbReference type="ARBA" id="ARBA00004370"/>
    </source>
</evidence>
<keyword evidence="4" id="KW-0812">Transmembrane</keyword>
<proteinExistence type="predicted"/>
<accession>A0A1X2FKL7</accession>
<gene>
    <name evidence="5" type="ORF">AWC27_16085</name>
</gene>
<dbReference type="PANTHER" id="PTHR37042:SF4">
    <property type="entry name" value="OUTER MEMBRANE PROTEIN RV1973"/>
    <property type="match status" value="1"/>
</dbReference>
<name>A0A1X2FKL7_MYCSZ</name>
<evidence type="ECO:0000256" key="3">
    <source>
        <dbReference type="SAM" id="MobiDB-lite"/>
    </source>
</evidence>
<evidence type="ECO:0000256" key="2">
    <source>
        <dbReference type="ARBA" id="ARBA00023136"/>
    </source>
</evidence>
<evidence type="ECO:0008006" key="7">
    <source>
        <dbReference type="Google" id="ProtNLM"/>
    </source>
</evidence>
<dbReference type="AlphaFoldDB" id="A0A1X2FKL7"/>
<keyword evidence="4" id="KW-1133">Transmembrane helix</keyword>
<evidence type="ECO:0000313" key="5">
    <source>
        <dbReference type="EMBL" id="ORX18983.1"/>
    </source>
</evidence>
<organism evidence="5 6">
    <name type="scientific">Mycobacterium szulgai</name>
    <dbReference type="NCBI Taxonomy" id="1787"/>
    <lineage>
        <taxon>Bacteria</taxon>
        <taxon>Bacillati</taxon>
        <taxon>Actinomycetota</taxon>
        <taxon>Actinomycetes</taxon>
        <taxon>Mycobacteriales</taxon>
        <taxon>Mycobacteriaceae</taxon>
        <taxon>Mycobacterium</taxon>
    </lineage>
</organism>
<dbReference type="RefSeq" id="WP_085668448.1">
    <property type="nucleotide sequence ID" value="NZ_JACKRU010000315.1"/>
</dbReference>
<feature type="region of interest" description="Disordered" evidence="3">
    <location>
        <begin position="1"/>
        <end position="32"/>
    </location>
</feature>
<feature type="transmembrane region" description="Helical" evidence="4">
    <location>
        <begin position="60"/>
        <end position="81"/>
    </location>
</feature>
<comment type="subcellular location">
    <subcellularLocation>
        <location evidence="1">Membrane</location>
    </subcellularLocation>
</comment>
<protein>
    <recommendedName>
        <fullName evidence="7">Twin-arginine translocation pathway signal</fullName>
    </recommendedName>
</protein>
<dbReference type="GO" id="GO:0016020">
    <property type="term" value="C:membrane"/>
    <property type="evidence" value="ECO:0007669"/>
    <property type="project" value="UniProtKB-SubCell"/>
</dbReference>